<feature type="chain" id="PRO_5047516363" description="Lipoprotein" evidence="1">
    <location>
        <begin position="20"/>
        <end position="139"/>
    </location>
</feature>
<comment type="caution">
    <text evidence="2">The sequence shown here is derived from an EMBL/GenBank/DDBJ whole genome shotgun (WGS) entry which is preliminary data.</text>
</comment>
<feature type="signal peptide" evidence="1">
    <location>
        <begin position="1"/>
        <end position="19"/>
    </location>
</feature>
<proteinExistence type="predicted"/>
<sequence length="139" mass="16124">MKRLFILSFILVLFSACSTDDNYPNYDLEILPVESVDIPDEFELGEAYPITISYLKPTSCHQFSELYYVKSTNERTVAIIDYVFDGNDCETLENELVETTFNFIVNSNGSYIFKFWQGKNDQDEDQYLIIEVPVVEPNN</sequence>
<name>A0ABP8C8Q5_9FLAO</name>
<organism evidence="2 3">
    <name type="scientific">Postechiella marina</name>
    <dbReference type="NCBI Taxonomy" id="943941"/>
    <lineage>
        <taxon>Bacteria</taxon>
        <taxon>Pseudomonadati</taxon>
        <taxon>Bacteroidota</taxon>
        <taxon>Flavobacteriia</taxon>
        <taxon>Flavobacteriales</taxon>
        <taxon>Flavobacteriaceae</taxon>
        <taxon>Postechiella</taxon>
    </lineage>
</organism>
<keyword evidence="3" id="KW-1185">Reference proteome</keyword>
<evidence type="ECO:0000313" key="2">
    <source>
        <dbReference type="EMBL" id="GAA4235621.1"/>
    </source>
</evidence>
<dbReference type="RefSeq" id="WP_344787850.1">
    <property type="nucleotide sequence ID" value="NZ_BAABCA010000003.1"/>
</dbReference>
<accession>A0ABP8C8Q5</accession>
<evidence type="ECO:0000313" key="3">
    <source>
        <dbReference type="Proteomes" id="UP001501496"/>
    </source>
</evidence>
<keyword evidence="1" id="KW-0732">Signal</keyword>
<dbReference type="Proteomes" id="UP001501496">
    <property type="component" value="Unassembled WGS sequence"/>
</dbReference>
<evidence type="ECO:0008006" key="4">
    <source>
        <dbReference type="Google" id="ProtNLM"/>
    </source>
</evidence>
<dbReference type="EMBL" id="BAABCA010000003">
    <property type="protein sequence ID" value="GAA4235621.1"/>
    <property type="molecule type" value="Genomic_DNA"/>
</dbReference>
<reference evidence="3" key="1">
    <citation type="journal article" date="2019" name="Int. J. Syst. Evol. Microbiol.">
        <title>The Global Catalogue of Microorganisms (GCM) 10K type strain sequencing project: providing services to taxonomists for standard genome sequencing and annotation.</title>
        <authorList>
            <consortium name="The Broad Institute Genomics Platform"/>
            <consortium name="The Broad Institute Genome Sequencing Center for Infectious Disease"/>
            <person name="Wu L."/>
            <person name="Ma J."/>
        </authorList>
    </citation>
    <scope>NUCLEOTIDE SEQUENCE [LARGE SCALE GENOMIC DNA]</scope>
    <source>
        <strain evidence="3">JCM 17630</strain>
    </source>
</reference>
<gene>
    <name evidence="2" type="ORF">GCM10022291_18040</name>
</gene>
<evidence type="ECO:0000256" key="1">
    <source>
        <dbReference type="SAM" id="SignalP"/>
    </source>
</evidence>
<dbReference type="PROSITE" id="PS51257">
    <property type="entry name" value="PROKAR_LIPOPROTEIN"/>
    <property type="match status" value="1"/>
</dbReference>
<protein>
    <recommendedName>
        <fullName evidence="4">Lipoprotein</fullName>
    </recommendedName>
</protein>